<evidence type="ECO:0000256" key="2">
    <source>
        <dbReference type="RuleBase" id="RU000682"/>
    </source>
</evidence>
<dbReference type="GO" id="GO:0005634">
    <property type="term" value="C:nucleus"/>
    <property type="evidence" value="ECO:0007669"/>
    <property type="project" value="UniProtKB-SubCell"/>
</dbReference>
<dbReference type="OrthoDB" id="6159439at2759"/>
<keyword evidence="5" id="KW-1185">Reference proteome</keyword>
<dbReference type="Gene3D" id="1.10.10.60">
    <property type="entry name" value="Homeodomain-like"/>
    <property type="match status" value="1"/>
</dbReference>
<evidence type="ECO:0000259" key="3">
    <source>
        <dbReference type="PROSITE" id="PS50071"/>
    </source>
</evidence>
<feature type="DNA-binding region" description="Homeobox" evidence="1">
    <location>
        <begin position="39"/>
        <end position="99"/>
    </location>
</feature>
<dbReference type="Pfam" id="PF00046">
    <property type="entry name" value="Homeodomain"/>
    <property type="match status" value="1"/>
</dbReference>
<comment type="caution">
    <text evidence="4">The sequence shown here is derived from an EMBL/GenBank/DDBJ whole genome shotgun (WGS) entry which is preliminary data.</text>
</comment>
<protein>
    <recommendedName>
        <fullName evidence="3">Homeobox domain-containing protein</fullName>
    </recommendedName>
</protein>
<organism evidence="4 5">
    <name type="scientific">Mycena chlorophos</name>
    <name type="common">Agaric fungus</name>
    <name type="synonym">Agaricus chlorophos</name>
    <dbReference type="NCBI Taxonomy" id="658473"/>
    <lineage>
        <taxon>Eukaryota</taxon>
        <taxon>Fungi</taxon>
        <taxon>Dikarya</taxon>
        <taxon>Basidiomycota</taxon>
        <taxon>Agaricomycotina</taxon>
        <taxon>Agaricomycetes</taxon>
        <taxon>Agaricomycetidae</taxon>
        <taxon>Agaricales</taxon>
        <taxon>Marasmiineae</taxon>
        <taxon>Mycenaceae</taxon>
        <taxon>Mycena</taxon>
    </lineage>
</organism>
<name>A0A8H6VTN2_MYCCL</name>
<sequence>MSSDAEPEASPAAVLASPDGDSGFLGLVRVAPSFCAIPQEQRRRRFTPDQLTLLRCVYEAGGKRPRTALILELAKLFSRSPRSVQIWFQNYRQKSREPRSPPEVRAASPPSPFIAHNPYHDRFTSVLRPSSAPACGVSTSRQTNAETPMDLRVQDAAETVVDMQAVADAPRPLDGVWDIGLFSEDDFLGTGQIFSENDSLSAAIPSLGTSLHWWAGPNGSITAAVGQLQSDIAPPGLGCAIRPGSRYDPGFSRRRCSLDESDVVFRVARL</sequence>
<dbReference type="AlphaFoldDB" id="A0A8H6VTN2"/>
<evidence type="ECO:0000256" key="1">
    <source>
        <dbReference type="PROSITE-ProRule" id="PRU00108"/>
    </source>
</evidence>
<reference evidence="4" key="1">
    <citation type="submission" date="2020-05" db="EMBL/GenBank/DDBJ databases">
        <title>Mycena genomes resolve the evolution of fungal bioluminescence.</title>
        <authorList>
            <person name="Tsai I.J."/>
        </authorList>
    </citation>
    <scope>NUCLEOTIDE SEQUENCE</scope>
    <source>
        <strain evidence="4">110903Hualien_Pintung</strain>
    </source>
</reference>
<dbReference type="Proteomes" id="UP000613580">
    <property type="component" value="Unassembled WGS sequence"/>
</dbReference>
<gene>
    <name evidence="4" type="ORF">HMN09_01245200</name>
</gene>
<keyword evidence="1 2" id="KW-0371">Homeobox</keyword>
<dbReference type="GO" id="GO:0003677">
    <property type="term" value="F:DNA binding"/>
    <property type="evidence" value="ECO:0007669"/>
    <property type="project" value="UniProtKB-UniRule"/>
</dbReference>
<dbReference type="PROSITE" id="PS50071">
    <property type="entry name" value="HOMEOBOX_2"/>
    <property type="match status" value="1"/>
</dbReference>
<keyword evidence="1 2" id="KW-0539">Nucleus</keyword>
<proteinExistence type="predicted"/>
<dbReference type="EMBL" id="JACAZE010000024">
    <property type="protein sequence ID" value="KAF7291541.1"/>
    <property type="molecule type" value="Genomic_DNA"/>
</dbReference>
<dbReference type="InterPro" id="IPR001356">
    <property type="entry name" value="HD"/>
</dbReference>
<dbReference type="CDD" id="cd00086">
    <property type="entry name" value="homeodomain"/>
    <property type="match status" value="1"/>
</dbReference>
<feature type="domain" description="Homeobox" evidence="3">
    <location>
        <begin position="37"/>
        <end position="98"/>
    </location>
</feature>
<dbReference type="SUPFAM" id="SSF46689">
    <property type="entry name" value="Homeodomain-like"/>
    <property type="match status" value="1"/>
</dbReference>
<evidence type="ECO:0000313" key="4">
    <source>
        <dbReference type="EMBL" id="KAF7291541.1"/>
    </source>
</evidence>
<comment type="subcellular location">
    <subcellularLocation>
        <location evidence="1 2">Nucleus</location>
    </subcellularLocation>
</comment>
<accession>A0A8H6VTN2</accession>
<dbReference type="SMART" id="SM00389">
    <property type="entry name" value="HOX"/>
    <property type="match status" value="1"/>
</dbReference>
<evidence type="ECO:0000313" key="5">
    <source>
        <dbReference type="Proteomes" id="UP000613580"/>
    </source>
</evidence>
<dbReference type="InterPro" id="IPR009057">
    <property type="entry name" value="Homeodomain-like_sf"/>
</dbReference>
<keyword evidence="1 2" id="KW-0238">DNA-binding</keyword>